<keyword evidence="8" id="KW-1185">Reference proteome</keyword>
<name>A0A1P8US32_9RHOB</name>
<dbReference type="STRING" id="1250539.Ga0080574_TMP1876"/>
<accession>A0A1P8US32</accession>
<comment type="cofactor">
    <cofactor evidence="1">
        <name>pyridoxal 5'-phosphate</name>
        <dbReference type="ChEBI" id="CHEBI:597326"/>
    </cofactor>
</comment>
<evidence type="ECO:0000313" key="8">
    <source>
        <dbReference type="Proteomes" id="UP000187059"/>
    </source>
</evidence>
<protein>
    <submittedName>
        <fullName evidence="7">4-aminobutyrate---pyruvate transaminase</fullName>
        <ecNumber evidence="7">2.6.1.96</ecNumber>
    </submittedName>
</protein>
<reference evidence="7 8" key="1">
    <citation type="submission" date="2016-04" db="EMBL/GenBank/DDBJ databases">
        <title>Deep-sea bacteria in the southern Pacific.</title>
        <authorList>
            <person name="Tang K."/>
        </authorList>
    </citation>
    <scope>NUCLEOTIDE SEQUENCE [LARGE SCALE GENOMIC DNA]</scope>
    <source>
        <strain evidence="7 8">JLT2014</strain>
    </source>
</reference>
<dbReference type="CDD" id="cd00610">
    <property type="entry name" value="OAT_like"/>
    <property type="match status" value="1"/>
</dbReference>
<evidence type="ECO:0000256" key="4">
    <source>
        <dbReference type="ARBA" id="ARBA00022679"/>
    </source>
</evidence>
<dbReference type="FunFam" id="3.40.640.10:FF:000014">
    <property type="entry name" value="Adenosylmethionine-8-amino-7-oxononanoate aminotransferase, probable"/>
    <property type="match status" value="1"/>
</dbReference>
<evidence type="ECO:0000256" key="6">
    <source>
        <dbReference type="RuleBase" id="RU003560"/>
    </source>
</evidence>
<comment type="similarity">
    <text evidence="2 6">Belongs to the class-III pyridoxal-phosphate-dependent aminotransferase family.</text>
</comment>
<dbReference type="NCBIfam" id="NF004767">
    <property type="entry name" value="PRK06105.1"/>
    <property type="match status" value="1"/>
</dbReference>
<organism evidence="7 8">
    <name type="scientific">Salipiger abyssi</name>
    <dbReference type="NCBI Taxonomy" id="1250539"/>
    <lineage>
        <taxon>Bacteria</taxon>
        <taxon>Pseudomonadati</taxon>
        <taxon>Pseudomonadota</taxon>
        <taxon>Alphaproteobacteria</taxon>
        <taxon>Rhodobacterales</taxon>
        <taxon>Roseobacteraceae</taxon>
        <taxon>Salipiger</taxon>
    </lineage>
</organism>
<dbReference type="PANTHER" id="PTHR43094:SF1">
    <property type="entry name" value="AMINOTRANSFERASE CLASS-III"/>
    <property type="match status" value="1"/>
</dbReference>
<dbReference type="OrthoDB" id="9801834at2"/>
<evidence type="ECO:0000256" key="1">
    <source>
        <dbReference type="ARBA" id="ARBA00001933"/>
    </source>
</evidence>
<dbReference type="PROSITE" id="PS00600">
    <property type="entry name" value="AA_TRANSFER_CLASS_3"/>
    <property type="match status" value="1"/>
</dbReference>
<proteinExistence type="inferred from homology"/>
<keyword evidence="7" id="KW-0670">Pyruvate</keyword>
<dbReference type="RefSeq" id="WP_076697861.1">
    <property type="nucleotide sequence ID" value="NZ_CP015093.1"/>
</dbReference>
<evidence type="ECO:0000256" key="5">
    <source>
        <dbReference type="ARBA" id="ARBA00022898"/>
    </source>
</evidence>
<dbReference type="InterPro" id="IPR005814">
    <property type="entry name" value="Aminotrans_3"/>
</dbReference>
<dbReference type="KEGG" id="paby:Ga0080574_TMP1876"/>
<dbReference type="AlphaFoldDB" id="A0A1P8US32"/>
<evidence type="ECO:0000313" key="7">
    <source>
        <dbReference type="EMBL" id="APZ52210.1"/>
    </source>
</evidence>
<dbReference type="PANTHER" id="PTHR43094">
    <property type="entry name" value="AMINOTRANSFERASE"/>
    <property type="match status" value="1"/>
</dbReference>
<keyword evidence="5 6" id="KW-0663">Pyridoxal phosphate</keyword>
<dbReference type="Proteomes" id="UP000187059">
    <property type="component" value="Chromosome"/>
</dbReference>
<dbReference type="Gene3D" id="3.90.1150.10">
    <property type="entry name" value="Aspartate Aminotransferase, domain 1"/>
    <property type="match status" value="1"/>
</dbReference>
<dbReference type="InterPro" id="IPR015422">
    <property type="entry name" value="PyrdxlP-dep_Trfase_small"/>
</dbReference>
<dbReference type="Pfam" id="PF00202">
    <property type="entry name" value="Aminotran_3"/>
    <property type="match status" value="1"/>
</dbReference>
<dbReference type="GO" id="GO:0034387">
    <property type="term" value="F:4-aminobutyrate:pyruvate transaminase activity"/>
    <property type="evidence" value="ECO:0007669"/>
    <property type="project" value="UniProtKB-EC"/>
</dbReference>
<dbReference type="InterPro" id="IPR015421">
    <property type="entry name" value="PyrdxlP-dep_Trfase_major"/>
</dbReference>
<dbReference type="SUPFAM" id="SSF53383">
    <property type="entry name" value="PLP-dependent transferases"/>
    <property type="match status" value="1"/>
</dbReference>
<dbReference type="Gene3D" id="3.40.640.10">
    <property type="entry name" value="Type I PLP-dependent aspartate aminotransferase-like (Major domain)"/>
    <property type="match status" value="1"/>
</dbReference>
<evidence type="ECO:0000256" key="3">
    <source>
        <dbReference type="ARBA" id="ARBA00022576"/>
    </source>
</evidence>
<keyword evidence="3 7" id="KW-0032">Aminotransferase</keyword>
<sequence>MTLPLSNSIRAQDAKHVVHPHTNLRTQPEAEPLVITRGEGIYVIDDAGNRYLEAAAGLWCASLGFGNARIAEVAAKMLTEIGYYHIFRGAANAPAAELSAKLSAIAPEGFDHVLLQCSGSEANDTAIKLVWYYWDAKGAPQRRKIISREQSYHGTSTITSCLTGKPKFHTGYGLPFDGFLYTAMPYYYRNARPGESEQDYSTRLADELEEMILAEGPETIAAFWAEPLLGSGGAIVPPDGYYEKIQAVLAKYDILFVADEVICGFARTGEMWGSQTYGMRPDMITCAKALSAAMQPISAVLIGERVFEQMKVQSDRFGSFTHGYTYAGHPVAAAVALEVLKIYEEMDLVGHVKALEPGFLAGFEALKDHPLVGDSGGVGLIGAVEIVADKETRAMHPPELKVMQIFEERASRNGLITRIIGNRIALSPPQIITAAEVEEMFARLRRALDETAQAIAG</sequence>
<gene>
    <name evidence="7" type="ORF">Ga0080574_TMP1876</name>
</gene>
<dbReference type="EMBL" id="CP015093">
    <property type="protein sequence ID" value="APZ52210.1"/>
    <property type="molecule type" value="Genomic_DNA"/>
</dbReference>
<dbReference type="InterPro" id="IPR015424">
    <property type="entry name" value="PyrdxlP-dep_Trfase"/>
</dbReference>
<dbReference type="InterPro" id="IPR049704">
    <property type="entry name" value="Aminotrans_3_PPA_site"/>
</dbReference>
<dbReference type="EC" id="2.6.1.96" evidence="7"/>
<keyword evidence="4 7" id="KW-0808">Transferase</keyword>
<evidence type="ECO:0000256" key="2">
    <source>
        <dbReference type="ARBA" id="ARBA00008954"/>
    </source>
</evidence>
<dbReference type="GO" id="GO:0030170">
    <property type="term" value="F:pyridoxal phosphate binding"/>
    <property type="evidence" value="ECO:0007669"/>
    <property type="project" value="InterPro"/>
</dbReference>